<evidence type="ECO:0000256" key="1">
    <source>
        <dbReference type="ARBA" id="ARBA00002053"/>
    </source>
</evidence>
<proteinExistence type="inferred from homology"/>
<evidence type="ECO:0000256" key="7">
    <source>
        <dbReference type="ARBA" id="ARBA00023055"/>
    </source>
</evidence>
<dbReference type="GO" id="GO:0015918">
    <property type="term" value="P:sterol transport"/>
    <property type="evidence" value="ECO:0007669"/>
    <property type="project" value="InterPro"/>
</dbReference>
<evidence type="ECO:0000256" key="3">
    <source>
        <dbReference type="ARBA" id="ARBA00011245"/>
    </source>
</evidence>
<feature type="signal peptide" evidence="8">
    <location>
        <begin position="1"/>
        <end position="21"/>
    </location>
</feature>
<reference evidence="10" key="1">
    <citation type="submission" date="2022-10" db="EMBL/GenBank/DDBJ databases">
        <title>Tapping the CABI collections for fungal endophytes: first genome assemblies for Collariella, Neodidymelliopsis, Ascochyta clinopodiicola, Didymella pomorum, Didymosphaeria variabile, Neocosmospora piperis and Neocucurbitaria cava.</title>
        <authorList>
            <person name="Hill R."/>
        </authorList>
    </citation>
    <scope>NUCLEOTIDE SEQUENCE</scope>
    <source>
        <strain evidence="10">IMI 355082</strain>
    </source>
</reference>
<evidence type="ECO:0000256" key="6">
    <source>
        <dbReference type="ARBA" id="ARBA00022729"/>
    </source>
</evidence>
<dbReference type="OrthoDB" id="6409159at2759"/>
<evidence type="ECO:0000256" key="5">
    <source>
        <dbReference type="ARBA" id="ARBA00022448"/>
    </source>
</evidence>
<evidence type="ECO:0000256" key="2">
    <source>
        <dbReference type="ARBA" id="ARBA00006370"/>
    </source>
</evidence>
<dbReference type="PANTHER" id="PTHR11306:SF0">
    <property type="entry name" value="PHOSPHATIDYLGLYCEROL_PHOSPHATIDYLINOSITOL TRANSFER PROTEIN"/>
    <property type="match status" value="1"/>
</dbReference>
<feature type="chain" id="PRO_5040953308" description="Phosphatidylglycerol/phosphatidylinositol transfer protein" evidence="8">
    <location>
        <begin position="22"/>
        <end position="183"/>
    </location>
</feature>
<comment type="caution">
    <text evidence="10">The sequence shown here is derived from an EMBL/GenBank/DDBJ whole genome shotgun (WGS) entry which is preliminary data.</text>
</comment>
<keyword evidence="5" id="KW-0813">Transport</keyword>
<organism evidence="10 11">
    <name type="scientific">Gnomoniopsis smithogilvyi</name>
    <dbReference type="NCBI Taxonomy" id="1191159"/>
    <lineage>
        <taxon>Eukaryota</taxon>
        <taxon>Fungi</taxon>
        <taxon>Dikarya</taxon>
        <taxon>Ascomycota</taxon>
        <taxon>Pezizomycotina</taxon>
        <taxon>Sordariomycetes</taxon>
        <taxon>Sordariomycetidae</taxon>
        <taxon>Diaporthales</taxon>
        <taxon>Gnomoniaceae</taxon>
        <taxon>Gnomoniopsis</taxon>
    </lineage>
</organism>
<keyword evidence="11" id="KW-1185">Reference proteome</keyword>
<gene>
    <name evidence="10" type="primary">NPC2_3</name>
    <name evidence="10" type="ORF">N0V93_005341</name>
</gene>
<dbReference type="InterPro" id="IPR036846">
    <property type="entry name" value="GM2-AP_sf"/>
</dbReference>
<feature type="domain" description="MD-2-related lipid-recognition" evidence="9">
    <location>
        <begin position="67"/>
        <end position="183"/>
    </location>
</feature>
<dbReference type="InterPro" id="IPR014756">
    <property type="entry name" value="Ig_E-set"/>
</dbReference>
<dbReference type="SUPFAM" id="SSF81296">
    <property type="entry name" value="E set domains"/>
    <property type="match status" value="1"/>
</dbReference>
<comment type="similarity">
    <text evidence="2">Belongs to the NPC2 family.</text>
</comment>
<dbReference type="PANTHER" id="PTHR11306">
    <property type="entry name" value="NIEMANN PICK TYPE C2 PROTEIN NPC2-RELATED"/>
    <property type="match status" value="1"/>
</dbReference>
<evidence type="ECO:0000256" key="4">
    <source>
        <dbReference type="ARBA" id="ARBA00016056"/>
    </source>
</evidence>
<dbReference type="Proteomes" id="UP001140453">
    <property type="component" value="Unassembled WGS sequence"/>
</dbReference>
<comment type="function">
    <text evidence="1">Catalyzes the intermembrane transfer of phosphatidylglycerol and phosphatidylinositol.</text>
</comment>
<dbReference type="Gene3D" id="2.70.220.10">
    <property type="entry name" value="Ganglioside GM2 activator"/>
    <property type="match status" value="1"/>
</dbReference>
<protein>
    <recommendedName>
        <fullName evidence="4">Phosphatidylglycerol/phosphatidylinositol transfer protein</fullName>
    </recommendedName>
</protein>
<dbReference type="InterPro" id="IPR039670">
    <property type="entry name" value="NPC2-like"/>
</dbReference>
<evidence type="ECO:0000313" key="10">
    <source>
        <dbReference type="EMBL" id="KAJ4391721.1"/>
    </source>
</evidence>
<keyword evidence="6 8" id="KW-0732">Signal</keyword>
<name>A0A9W8YSQ1_9PEZI</name>
<evidence type="ECO:0000256" key="8">
    <source>
        <dbReference type="SAM" id="SignalP"/>
    </source>
</evidence>
<evidence type="ECO:0000313" key="11">
    <source>
        <dbReference type="Proteomes" id="UP001140453"/>
    </source>
</evidence>
<dbReference type="AlphaFoldDB" id="A0A9W8YSQ1"/>
<dbReference type="SMART" id="SM00737">
    <property type="entry name" value="ML"/>
    <property type="match status" value="1"/>
</dbReference>
<comment type="subunit">
    <text evidence="3">Monomer.</text>
</comment>
<evidence type="ECO:0000259" key="9">
    <source>
        <dbReference type="SMART" id="SM00737"/>
    </source>
</evidence>
<keyword evidence="7" id="KW-0445">Lipid transport</keyword>
<dbReference type="EMBL" id="JAPEVB010000003">
    <property type="protein sequence ID" value="KAJ4391721.1"/>
    <property type="molecule type" value="Genomic_DNA"/>
</dbReference>
<accession>A0A9W8YSQ1</accession>
<dbReference type="GO" id="GO:0032934">
    <property type="term" value="F:sterol binding"/>
    <property type="evidence" value="ECO:0007669"/>
    <property type="project" value="InterPro"/>
</dbReference>
<dbReference type="InterPro" id="IPR003172">
    <property type="entry name" value="ML_dom"/>
</dbReference>
<sequence>MKLSTISALYTVACGAGLALARSIEPQVTAESVNSTHEISELIDSLVWLDDDVSPYLGDKVPGDNFLSLCPGDHSGDIVSIDNVDLTPNPPVRGKELTVDATGTVKSLVSAGTKVSVKVKLGHSTVYRKHFDLCKEIEKIGVQCPIDSGTPKVVKSFTVPKSVPRALNELEDLNGIYSMIFTS</sequence>
<dbReference type="Pfam" id="PF02221">
    <property type="entry name" value="E1_DerP2_DerF2"/>
    <property type="match status" value="1"/>
</dbReference>